<name>A0A9W6FB38_9CHLO</name>
<dbReference type="Gene3D" id="3.40.50.300">
    <property type="entry name" value="P-loop containing nucleotide triphosphate hydrolases"/>
    <property type="match status" value="1"/>
</dbReference>
<evidence type="ECO:0000313" key="4">
    <source>
        <dbReference type="Proteomes" id="UP001165080"/>
    </source>
</evidence>
<organism evidence="3 4">
    <name type="scientific">Pleodorina starrii</name>
    <dbReference type="NCBI Taxonomy" id="330485"/>
    <lineage>
        <taxon>Eukaryota</taxon>
        <taxon>Viridiplantae</taxon>
        <taxon>Chlorophyta</taxon>
        <taxon>core chlorophytes</taxon>
        <taxon>Chlorophyceae</taxon>
        <taxon>CS clade</taxon>
        <taxon>Chlamydomonadales</taxon>
        <taxon>Volvocaceae</taxon>
        <taxon>Pleodorina</taxon>
    </lineage>
</organism>
<proteinExistence type="predicted"/>
<feature type="transmembrane region" description="Helical" evidence="2">
    <location>
        <begin position="733"/>
        <end position="754"/>
    </location>
</feature>
<keyword evidence="4" id="KW-1185">Reference proteome</keyword>
<dbReference type="GO" id="GO:0016887">
    <property type="term" value="F:ATP hydrolysis activity"/>
    <property type="evidence" value="ECO:0007669"/>
    <property type="project" value="TreeGrafter"/>
</dbReference>
<feature type="compositionally biased region" description="Low complexity" evidence="1">
    <location>
        <begin position="111"/>
        <end position="126"/>
    </location>
</feature>
<dbReference type="PANTHER" id="PTHR43384">
    <property type="entry name" value="SEPTUM SITE-DETERMINING PROTEIN MIND HOMOLOG, CHLOROPLASTIC-RELATED"/>
    <property type="match status" value="1"/>
</dbReference>
<keyword evidence="2" id="KW-1133">Transmembrane helix</keyword>
<feature type="compositionally biased region" description="Low complexity" evidence="1">
    <location>
        <begin position="149"/>
        <end position="165"/>
    </location>
</feature>
<comment type="caution">
    <text evidence="3">The sequence shown here is derived from an EMBL/GenBank/DDBJ whole genome shotgun (WGS) entry which is preliminary data.</text>
</comment>
<feature type="region of interest" description="Disordered" evidence="1">
    <location>
        <begin position="457"/>
        <end position="534"/>
    </location>
</feature>
<gene>
    <name evidence="3" type="primary">PLESTB004227</name>
    <name evidence="3" type="ORF">PLESTB_001977700</name>
</gene>
<accession>A0A9W6FB38</accession>
<dbReference type="InterPro" id="IPR050625">
    <property type="entry name" value="ParA/MinD_ATPase"/>
</dbReference>
<evidence type="ECO:0000256" key="2">
    <source>
        <dbReference type="SAM" id="Phobius"/>
    </source>
</evidence>
<dbReference type="EMBL" id="BRXU01000081">
    <property type="protein sequence ID" value="GLC63072.1"/>
    <property type="molecule type" value="Genomic_DNA"/>
</dbReference>
<feature type="region of interest" description="Disordered" evidence="1">
    <location>
        <begin position="56"/>
        <end position="191"/>
    </location>
</feature>
<sequence>MTVTMGPDQQELAEQHENVASARRALVKLSSEVAGTTGEPTRAVTMDPSGMHVLTVSADGRVSNAPAPAAEETPARQAPAEEPATTAPGALDEVAPEDVEEPAPQDVEESVPAQAQEADAAVGADPTAEKPSGGNPFLVTKTPAPPAQGPAEGTAATPVTAPPAESRSVAGAADHTPNFLQNNSPVTPDPAEQGWQGWLNRVFGLKVGPSESELRQRAAVDALSRHWIGSRTVAVLNSKGGANKTPTVIRLAAELARAGGGGVLAWDNNESLGTLGWRTHSGVHSATVLDLITAAPQFLKAGASKADLAAFVHHQPEDAFDVLRSDERPEHDHRITGAEVDLLHEVASRNWRLIIMDSGNSTRGENFTRMIDHTDQVVIATTSESDKAQGAVNSLQALHARGGHAAQLARNAVVIVSEVHPQHSLKAQEIVGEFAPIVRSAHIVPFDQALVQGRMRAQDLSGPTRRAWHPKGGEVITNQDKDTQAGRQDQDTAAPSAAPLDRPVRPVAPGGGNPFVLPPEEEEAGPEPIDTDPVLGTAASLLGRTGVEDTGSGKGLWLIGAAGGVGVSTLAAACGAHVYDGADSEPPWSARAAVVTSCTRTALDATQELVQASHAGIVPWEAVAVVIVHDRPAELVSKDCRRRARAVLRMVKGGGYTIPFLPELRESAAPALDLGTTVMQAINVSPEAPPGLDNFNLIVSWILWGAGIVLFVFFIFGLVSAGRNRRHGNEIEAPIWPLVAAALLGAAGTIWNVIIG</sequence>
<reference evidence="3 4" key="1">
    <citation type="journal article" date="2023" name="Commun. Biol.">
        <title>Reorganization of the ancestral sex-determining regions during the evolution of trioecy in Pleodorina starrii.</title>
        <authorList>
            <person name="Takahashi K."/>
            <person name="Suzuki S."/>
            <person name="Kawai-Toyooka H."/>
            <person name="Yamamoto K."/>
            <person name="Hamaji T."/>
            <person name="Ootsuki R."/>
            <person name="Yamaguchi H."/>
            <person name="Kawachi M."/>
            <person name="Higashiyama T."/>
            <person name="Nozaki H."/>
        </authorList>
    </citation>
    <scope>NUCLEOTIDE SEQUENCE [LARGE SCALE GENOMIC DNA]</scope>
    <source>
        <strain evidence="3 4">NIES-4479</strain>
    </source>
</reference>
<dbReference type="Proteomes" id="UP001165080">
    <property type="component" value="Unassembled WGS sequence"/>
</dbReference>
<keyword evidence="2" id="KW-0472">Membrane</keyword>
<dbReference type="PANTHER" id="PTHR43384:SF14">
    <property type="entry name" value="ESX-1 SECRETION-ASSOCIATED PROTEIN ESPI"/>
    <property type="match status" value="1"/>
</dbReference>
<evidence type="ECO:0000256" key="1">
    <source>
        <dbReference type="SAM" id="MobiDB-lite"/>
    </source>
</evidence>
<feature type="transmembrane region" description="Helical" evidence="2">
    <location>
        <begin position="701"/>
        <end position="721"/>
    </location>
</feature>
<protein>
    <submittedName>
        <fullName evidence="3">Uncharacterized protein</fullName>
    </submittedName>
</protein>
<dbReference type="GO" id="GO:0005829">
    <property type="term" value="C:cytosol"/>
    <property type="evidence" value="ECO:0007669"/>
    <property type="project" value="TreeGrafter"/>
</dbReference>
<evidence type="ECO:0000313" key="3">
    <source>
        <dbReference type="EMBL" id="GLC63072.1"/>
    </source>
</evidence>
<feature type="compositionally biased region" description="Acidic residues" evidence="1">
    <location>
        <begin position="94"/>
        <end position="109"/>
    </location>
</feature>
<feature type="compositionally biased region" description="Low complexity" evidence="1">
    <location>
        <begin position="65"/>
        <end position="93"/>
    </location>
</feature>
<dbReference type="Pfam" id="PF20373">
    <property type="entry name" value="DUF6668"/>
    <property type="match status" value="1"/>
</dbReference>
<dbReference type="GO" id="GO:0051782">
    <property type="term" value="P:negative regulation of cell division"/>
    <property type="evidence" value="ECO:0007669"/>
    <property type="project" value="TreeGrafter"/>
</dbReference>
<dbReference type="GO" id="GO:0005524">
    <property type="term" value="F:ATP binding"/>
    <property type="evidence" value="ECO:0007669"/>
    <property type="project" value="TreeGrafter"/>
</dbReference>
<feature type="compositionally biased region" description="Basic and acidic residues" evidence="1">
    <location>
        <begin position="479"/>
        <end position="490"/>
    </location>
</feature>
<keyword evidence="2" id="KW-0812">Transmembrane</keyword>
<dbReference type="InterPro" id="IPR046609">
    <property type="entry name" value="DUF6668"/>
</dbReference>
<dbReference type="InterPro" id="IPR027417">
    <property type="entry name" value="P-loop_NTPase"/>
</dbReference>
<dbReference type="SUPFAM" id="SSF52540">
    <property type="entry name" value="P-loop containing nucleoside triphosphate hydrolases"/>
    <property type="match status" value="1"/>
</dbReference>
<dbReference type="AlphaFoldDB" id="A0A9W6FB38"/>
<dbReference type="GO" id="GO:0009898">
    <property type="term" value="C:cytoplasmic side of plasma membrane"/>
    <property type="evidence" value="ECO:0007669"/>
    <property type="project" value="TreeGrafter"/>
</dbReference>